<dbReference type="AlphaFoldDB" id="A0A6V8NNQ2"/>
<dbReference type="Proteomes" id="UP000580051">
    <property type="component" value="Unassembled WGS sequence"/>
</dbReference>
<evidence type="ECO:0000256" key="4">
    <source>
        <dbReference type="ARBA" id="ARBA00022692"/>
    </source>
</evidence>
<feature type="transmembrane region" description="Helical" evidence="7">
    <location>
        <begin position="89"/>
        <end position="108"/>
    </location>
</feature>
<feature type="transmembrane region" description="Helical" evidence="7">
    <location>
        <begin position="149"/>
        <end position="171"/>
    </location>
</feature>
<organism evidence="8 9">
    <name type="scientific">Candidatus Hakubella thermalkaliphila</name>
    <dbReference type="NCBI Taxonomy" id="2754717"/>
    <lineage>
        <taxon>Bacteria</taxon>
        <taxon>Bacillati</taxon>
        <taxon>Actinomycetota</taxon>
        <taxon>Actinomycetota incertae sedis</taxon>
        <taxon>Candidatus Hakubellales</taxon>
        <taxon>Candidatus Hakubellaceae</taxon>
        <taxon>Candidatus Hakubella</taxon>
    </lineage>
</organism>
<sequence length="186" mass="18801">MLSLPGNTAGLEDPTPQKINKGIGSEGLSCILSGIFGGVGTTSYSENIGLVGITGVASRYVVGAGAVILIVLSLLGKLGAVIATIPSPVIGGAYIALFGLIGSIGIMALSRADLTSQRNLIIVGLSFLLGLGLPAWIGANPLVFEPRWIADVFTTILSTGMAVGAICGLILDNLLPGTLEERGVKS</sequence>
<evidence type="ECO:0000256" key="3">
    <source>
        <dbReference type="ARBA" id="ARBA00022448"/>
    </source>
</evidence>
<dbReference type="GO" id="GO:0015205">
    <property type="term" value="F:nucleobase transmembrane transporter activity"/>
    <property type="evidence" value="ECO:0007669"/>
    <property type="project" value="UniProtKB-ARBA"/>
</dbReference>
<evidence type="ECO:0000256" key="7">
    <source>
        <dbReference type="SAM" id="Phobius"/>
    </source>
</evidence>
<reference evidence="8 9" key="1">
    <citation type="journal article" date="2020" name="Front. Microbiol.">
        <title>Single-cell genomics of novel Actinobacteria with the Wood-Ljungdahl pathway discovered in a serpentinizing system.</title>
        <authorList>
            <person name="Merino N."/>
            <person name="Kawai M."/>
            <person name="Boyd E.S."/>
            <person name="Colman D.R."/>
            <person name="McGlynn S.E."/>
            <person name="Nealson K.H."/>
            <person name="Kurokawa K."/>
            <person name="Hongoh Y."/>
        </authorList>
    </citation>
    <scope>NUCLEOTIDE SEQUENCE [LARGE SCALE GENOMIC DNA]</scope>
    <source>
        <strain evidence="8 9">S06</strain>
    </source>
</reference>
<dbReference type="InterPro" id="IPR006042">
    <property type="entry name" value="Xan_ur_permease"/>
</dbReference>
<name>A0A6V8NNQ2_9ACTN</name>
<comment type="subcellular location">
    <subcellularLocation>
        <location evidence="1">Membrane</location>
        <topology evidence="1">Multi-pass membrane protein</topology>
    </subcellularLocation>
</comment>
<dbReference type="PANTHER" id="PTHR11119">
    <property type="entry name" value="XANTHINE-URACIL / VITAMIN C PERMEASE FAMILY MEMBER"/>
    <property type="match status" value="1"/>
</dbReference>
<comment type="similarity">
    <text evidence="2">Belongs to the nucleobase:cation symporter-2 (NCS2) (TC 2.A.40) family.</text>
</comment>
<accession>A0A6V8NNQ2</accession>
<evidence type="ECO:0000256" key="6">
    <source>
        <dbReference type="ARBA" id="ARBA00023136"/>
    </source>
</evidence>
<dbReference type="NCBIfam" id="NF037981">
    <property type="entry name" value="NCS2_1"/>
    <property type="match status" value="1"/>
</dbReference>
<evidence type="ECO:0000256" key="1">
    <source>
        <dbReference type="ARBA" id="ARBA00004141"/>
    </source>
</evidence>
<dbReference type="InterPro" id="IPR006043">
    <property type="entry name" value="NCS2"/>
</dbReference>
<comment type="caution">
    <text evidence="8">The sequence shown here is derived from an EMBL/GenBank/DDBJ whole genome shotgun (WGS) entry which is preliminary data.</text>
</comment>
<keyword evidence="6 7" id="KW-0472">Membrane</keyword>
<dbReference type="Pfam" id="PF00860">
    <property type="entry name" value="Xan_ur_permease"/>
    <property type="match status" value="1"/>
</dbReference>
<evidence type="ECO:0000256" key="5">
    <source>
        <dbReference type="ARBA" id="ARBA00022989"/>
    </source>
</evidence>
<evidence type="ECO:0000256" key="2">
    <source>
        <dbReference type="ARBA" id="ARBA00008821"/>
    </source>
</evidence>
<dbReference type="RefSeq" id="WP_176227094.1">
    <property type="nucleotide sequence ID" value="NZ_BLRV01000180.1"/>
</dbReference>
<keyword evidence="3" id="KW-0813">Transport</keyword>
<gene>
    <name evidence="8" type="ORF">HKBW3S06_01254</name>
</gene>
<dbReference type="EMBL" id="BLRV01000180">
    <property type="protein sequence ID" value="GFP22029.1"/>
    <property type="molecule type" value="Genomic_DNA"/>
</dbReference>
<proteinExistence type="inferred from homology"/>
<feature type="transmembrane region" description="Helical" evidence="7">
    <location>
        <begin position="60"/>
        <end position="83"/>
    </location>
</feature>
<feature type="transmembrane region" description="Helical" evidence="7">
    <location>
        <begin position="120"/>
        <end position="137"/>
    </location>
</feature>
<dbReference type="GO" id="GO:0005886">
    <property type="term" value="C:plasma membrane"/>
    <property type="evidence" value="ECO:0007669"/>
    <property type="project" value="UniProtKB-ARBA"/>
</dbReference>
<keyword evidence="4 7" id="KW-0812">Transmembrane</keyword>
<evidence type="ECO:0000313" key="9">
    <source>
        <dbReference type="Proteomes" id="UP000580051"/>
    </source>
</evidence>
<protein>
    <submittedName>
        <fullName evidence="8">Uracil permease</fullName>
    </submittedName>
</protein>
<dbReference type="PROSITE" id="PS01116">
    <property type="entry name" value="XANTH_URACIL_PERMASE"/>
    <property type="match status" value="1"/>
</dbReference>
<keyword evidence="5 7" id="KW-1133">Transmembrane helix</keyword>
<evidence type="ECO:0000313" key="8">
    <source>
        <dbReference type="EMBL" id="GFP22029.1"/>
    </source>
</evidence>